<evidence type="ECO:0000256" key="2">
    <source>
        <dbReference type="SAM" id="Phobius"/>
    </source>
</evidence>
<keyword evidence="2" id="KW-0472">Membrane</keyword>
<dbReference type="AlphaFoldDB" id="A0A2H0W143"/>
<feature type="region of interest" description="Disordered" evidence="1">
    <location>
        <begin position="92"/>
        <end position="120"/>
    </location>
</feature>
<evidence type="ECO:0000256" key="1">
    <source>
        <dbReference type="SAM" id="MobiDB-lite"/>
    </source>
</evidence>
<comment type="caution">
    <text evidence="3">The sequence shown here is derived from an EMBL/GenBank/DDBJ whole genome shotgun (WGS) entry which is preliminary data.</text>
</comment>
<feature type="transmembrane region" description="Helical" evidence="2">
    <location>
        <begin position="7"/>
        <end position="30"/>
    </location>
</feature>
<dbReference type="Proteomes" id="UP000230935">
    <property type="component" value="Unassembled WGS sequence"/>
</dbReference>
<proteinExistence type="predicted"/>
<name>A0A2H0W143_9BACT</name>
<accession>A0A2H0W143</accession>
<evidence type="ECO:0000313" key="4">
    <source>
        <dbReference type="Proteomes" id="UP000230935"/>
    </source>
</evidence>
<organism evidence="3 4">
    <name type="scientific">Candidatus Buchananbacteria bacterium CG10_big_fil_rev_8_21_14_0_10_42_9</name>
    <dbReference type="NCBI Taxonomy" id="1974526"/>
    <lineage>
        <taxon>Bacteria</taxon>
        <taxon>Candidatus Buchananiibacteriota</taxon>
    </lineage>
</organism>
<gene>
    <name evidence="3" type="ORF">COT81_02925</name>
</gene>
<keyword evidence="2" id="KW-0812">Transmembrane</keyword>
<protein>
    <submittedName>
        <fullName evidence="3">Uncharacterized protein</fullName>
    </submittedName>
</protein>
<evidence type="ECO:0000313" key="3">
    <source>
        <dbReference type="EMBL" id="PIS05095.1"/>
    </source>
</evidence>
<feature type="transmembrane region" description="Helical" evidence="2">
    <location>
        <begin position="50"/>
        <end position="70"/>
    </location>
</feature>
<feature type="compositionally biased region" description="Polar residues" evidence="1">
    <location>
        <begin position="109"/>
        <end position="120"/>
    </location>
</feature>
<dbReference type="EMBL" id="PEZZ01000021">
    <property type="protein sequence ID" value="PIS05095.1"/>
    <property type="molecule type" value="Genomic_DNA"/>
</dbReference>
<reference evidence="4" key="1">
    <citation type="submission" date="2017-09" db="EMBL/GenBank/DDBJ databases">
        <title>Depth-based differentiation of microbial function through sediment-hosted aquifers and enrichment of novel symbionts in the deep terrestrial subsurface.</title>
        <authorList>
            <person name="Probst A.J."/>
            <person name="Ladd B."/>
            <person name="Jarett J.K."/>
            <person name="Geller-Mcgrath D.E."/>
            <person name="Sieber C.M.K."/>
            <person name="Emerson J.B."/>
            <person name="Anantharaman K."/>
            <person name="Thomas B.C."/>
            <person name="Malmstrom R."/>
            <person name="Stieglmeier M."/>
            <person name="Klingl A."/>
            <person name="Woyke T."/>
            <person name="Ryan C.M."/>
            <person name="Banfield J.F."/>
        </authorList>
    </citation>
    <scope>NUCLEOTIDE SEQUENCE [LARGE SCALE GENOMIC DNA]</scope>
</reference>
<keyword evidence="2" id="KW-1133">Transmembrane helix</keyword>
<sequence length="120" mass="14078">MKKTIYIIAFSFLGILISFLVHYGIEYPVIFLLITNFETFSLGLSWDTWFLVHHVGTVILLILGASAGFFQGRYWWRVIYIEKRYPRKLKPRRHPRYRIKPGTGHDRGSMNNRDSGSSPE</sequence>